<dbReference type="EMBL" id="BSEJ01000010">
    <property type="protein sequence ID" value="GLJ62036.1"/>
    <property type="molecule type" value="Genomic_DNA"/>
</dbReference>
<gene>
    <name evidence="6" type="ORF">GCM10017576_21660</name>
</gene>
<dbReference type="InterPro" id="IPR050109">
    <property type="entry name" value="HTH-type_TetR-like_transc_reg"/>
</dbReference>
<protein>
    <recommendedName>
        <fullName evidence="5">HTH tetR-type domain-containing protein</fullName>
    </recommendedName>
</protein>
<dbReference type="AlphaFoldDB" id="A0A9W6LX33"/>
<evidence type="ECO:0000313" key="6">
    <source>
        <dbReference type="EMBL" id="GLJ62036.1"/>
    </source>
</evidence>
<evidence type="ECO:0000256" key="1">
    <source>
        <dbReference type="ARBA" id="ARBA00023015"/>
    </source>
</evidence>
<name>A0A9W6LX33_9MICO</name>
<dbReference type="Proteomes" id="UP001142462">
    <property type="component" value="Unassembled WGS sequence"/>
</dbReference>
<dbReference type="PRINTS" id="PR00455">
    <property type="entry name" value="HTHTETR"/>
</dbReference>
<keyword evidence="7" id="KW-1185">Reference proteome</keyword>
<dbReference type="Pfam" id="PF00440">
    <property type="entry name" value="TetR_N"/>
    <property type="match status" value="1"/>
</dbReference>
<dbReference type="PANTHER" id="PTHR30055">
    <property type="entry name" value="HTH-TYPE TRANSCRIPTIONAL REGULATOR RUTR"/>
    <property type="match status" value="1"/>
</dbReference>
<sequence length="204" mass="21941">MVPRRADPERIAQKREQIAVEAGRLFAAQGYDRTSVAEVAKAAGTSPASVFYYFEDKASLFRAVFERDLPAAEALIARHVKAPDPVTAILDVLDALARDAADPSASGMLIELLRRAGDDPKLLAVVGRTANVIREGLAALISRGITEGAIDPDLDATETAAWLQAIVDATYLNARPGHSPHIELHRTVLGYLNPPQGRQEEPNG</sequence>
<dbReference type="SUPFAM" id="SSF48498">
    <property type="entry name" value="Tetracyclin repressor-like, C-terminal domain"/>
    <property type="match status" value="1"/>
</dbReference>
<dbReference type="PROSITE" id="PS50977">
    <property type="entry name" value="HTH_TETR_2"/>
    <property type="match status" value="1"/>
</dbReference>
<dbReference type="GO" id="GO:0000976">
    <property type="term" value="F:transcription cis-regulatory region binding"/>
    <property type="evidence" value="ECO:0007669"/>
    <property type="project" value="TreeGrafter"/>
</dbReference>
<organism evidence="6 7">
    <name type="scientific">Microbacterium barkeri</name>
    <dbReference type="NCBI Taxonomy" id="33917"/>
    <lineage>
        <taxon>Bacteria</taxon>
        <taxon>Bacillati</taxon>
        <taxon>Actinomycetota</taxon>
        <taxon>Actinomycetes</taxon>
        <taxon>Micrococcales</taxon>
        <taxon>Microbacteriaceae</taxon>
        <taxon>Microbacterium</taxon>
    </lineage>
</organism>
<feature type="domain" description="HTH tetR-type" evidence="5">
    <location>
        <begin position="12"/>
        <end position="72"/>
    </location>
</feature>
<keyword evidence="3" id="KW-0804">Transcription</keyword>
<evidence type="ECO:0000259" key="5">
    <source>
        <dbReference type="PROSITE" id="PS50977"/>
    </source>
</evidence>
<evidence type="ECO:0000256" key="2">
    <source>
        <dbReference type="ARBA" id="ARBA00023125"/>
    </source>
</evidence>
<comment type="caution">
    <text evidence="6">The sequence shown here is derived from an EMBL/GenBank/DDBJ whole genome shotgun (WGS) entry which is preliminary data.</text>
</comment>
<evidence type="ECO:0000256" key="3">
    <source>
        <dbReference type="ARBA" id="ARBA00023163"/>
    </source>
</evidence>
<dbReference type="SUPFAM" id="SSF46689">
    <property type="entry name" value="Homeodomain-like"/>
    <property type="match status" value="1"/>
</dbReference>
<dbReference type="Gene3D" id="1.10.357.10">
    <property type="entry name" value="Tetracycline Repressor, domain 2"/>
    <property type="match status" value="1"/>
</dbReference>
<evidence type="ECO:0000256" key="4">
    <source>
        <dbReference type="PROSITE-ProRule" id="PRU00335"/>
    </source>
</evidence>
<reference evidence="6" key="2">
    <citation type="submission" date="2023-01" db="EMBL/GenBank/DDBJ databases">
        <authorList>
            <person name="Sun Q."/>
            <person name="Evtushenko L."/>
        </authorList>
    </citation>
    <scope>NUCLEOTIDE SEQUENCE</scope>
    <source>
        <strain evidence="6">VKM Ac-1020</strain>
    </source>
</reference>
<dbReference type="GO" id="GO:0003700">
    <property type="term" value="F:DNA-binding transcription factor activity"/>
    <property type="evidence" value="ECO:0007669"/>
    <property type="project" value="TreeGrafter"/>
</dbReference>
<accession>A0A9W6LX33</accession>
<reference evidence="6" key="1">
    <citation type="journal article" date="2014" name="Int. J. Syst. Evol. Microbiol.">
        <title>Complete genome sequence of Corynebacterium casei LMG S-19264T (=DSM 44701T), isolated from a smear-ripened cheese.</title>
        <authorList>
            <consortium name="US DOE Joint Genome Institute (JGI-PGF)"/>
            <person name="Walter F."/>
            <person name="Albersmeier A."/>
            <person name="Kalinowski J."/>
            <person name="Ruckert C."/>
        </authorList>
    </citation>
    <scope>NUCLEOTIDE SEQUENCE</scope>
    <source>
        <strain evidence="6">VKM Ac-1020</strain>
    </source>
</reference>
<proteinExistence type="predicted"/>
<dbReference type="RefSeq" id="WP_271173735.1">
    <property type="nucleotide sequence ID" value="NZ_BSEJ01000010.1"/>
</dbReference>
<keyword evidence="1" id="KW-0805">Transcription regulation</keyword>
<dbReference type="PANTHER" id="PTHR30055:SF234">
    <property type="entry name" value="HTH-TYPE TRANSCRIPTIONAL REGULATOR BETI"/>
    <property type="match status" value="1"/>
</dbReference>
<dbReference type="InterPro" id="IPR001647">
    <property type="entry name" value="HTH_TetR"/>
</dbReference>
<keyword evidence="2 4" id="KW-0238">DNA-binding</keyword>
<dbReference type="InterPro" id="IPR036271">
    <property type="entry name" value="Tet_transcr_reg_TetR-rel_C_sf"/>
</dbReference>
<dbReference type="InterPro" id="IPR009057">
    <property type="entry name" value="Homeodomain-like_sf"/>
</dbReference>
<evidence type="ECO:0000313" key="7">
    <source>
        <dbReference type="Proteomes" id="UP001142462"/>
    </source>
</evidence>
<feature type="DNA-binding region" description="H-T-H motif" evidence="4">
    <location>
        <begin position="35"/>
        <end position="54"/>
    </location>
</feature>